<name>A0ABU2A0I0_9CORY</name>
<dbReference type="EMBL" id="JAVDXZ010000001">
    <property type="protein sequence ID" value="MDR7330692.1"/>
    <property type="molecule type" value="Genomic_DNA"/>
</dbReference>
<dbReference type="InterPro" id="IPR051674">
    <property type="entry name" value="Malate_Decarboxylase"/>
</dbReference>
<proteinExistence type="inferred from homology"/>
<dbReference type="GO" id="GO:0016491">
    <property type="term" value="F:oxidoreductase activity"/>
    <property type="evidence" value="ECO:0007669"/>
    <property type="project" value="UniProtKB-KW"/>
</dbReference>
<dbReference type="Proteomes" id="UP001180840">
    <property type="component" value="Unassembled WGS sequence"/>
</dbReference>
<dbReference type="SMART" id="SM00919">
    <property type="entry name" value="Malic_M"/>
    <property type="match status" value="1"/>
</dbReference>
<dbReference type="Gene3D" id="3.40.50.720">
    <property type="entry name" value="NAD(P)-binding Rossmann-like Domain"/>
    <property type="match status" value="1"/>
</dbReference>
<dbReference type="Pfam" id="PF00390">
    <property type="entry name" value="malic"/>
    <property type="match status" value="1"/>
</dbReference>
<dbReference type="PANTHER" id="PTHR43237">
    <property type="entry name" value="NADP-DEPENDENT MALIC ENZYME"/>
    <property type="match status" value="1"/>
</dbReference>
<evidence type="ECO:0000256" key="2">
    <source>
        <dbReference type="ARBA" id="ARBA00023002"/>
    </source>
</evidence>
<dbReference type="InterPro" id="IPR046346">
    <property type="entry name" value="Aminoacid_DH-like_N_sf"/>
</dbReference>
<dbReference type="Gene3D" id="3.40.50.10380">
    <property type="entry name" value="Malic enzyme, N-terminal domain"/>
    <property type="match status" value="1"/>
</dbReference>
<dbReference type="InterPro" id="IPR037062">
    <property type="entry name" value="Malic_N_dom_sf"/>
</dbReference>
<reference evidence="6" key="1">
    <citation type="submission" date="2023-07" db="EMBL/GenBank/DDBJ databases">
        <title>Sequencing the genomes of 1000 actinobacteria strains.</title>
        <authorList>
            <person name="Klenk H.-P."/>
        </authorList>
    </citation>
    <scope>NUCLEOTIDE SEQUENCE</scope>
    <source>
        <strain evidence="6">DSM 107476</strain>
    </source>
</reference>
<evidence type="ECO:0000256" key="1">
    <source>
        <dbReference type="ARBA" id="ARBA00008785"/>
    </source>
</evidence>
<dbReference type="InterPro" id="IPR045213">
    <property type="entry name" value="Malic_NAD-bd_bact_type"/>
</dbReference>
<dbReference type="SMART" id="SM01274">
    <property type="entry name" value="malic"/>
    <property type="match status" value="1"/>
</dbReference>
<dbReference type="EC" id="1.1.1.38" evidence="6"/>
<dbReference type="RefSeq" id="WP_290196627.1">
    <property type="nucleotide sequence ID" value="NZ_CP047654.1"/>
</dbReference>
<dbReference type="InterPro" id="IPR012301">
    <property type="entry name" value="Malic_N_dom"/>
</dbReference>
<evidence type="ECO:0000256" key="3">
    <source>
        <dbReference type="RuleBase" id="RU003427"/>
    </source>
</evidence>
<dbReference type="PRINTS" id="PR00072">
    <property type="entry name" value="MALOXRDTASE"/>
</dbReference>
<evidence type="ECO:0000259" key="5">
    <source>
        <dbReference type="SMART" id="SM01274"/>
    </source>
</evidence>
<dbReference type="SUPFAM" id="SSF53223">
    <property type="entry name" value="Aminoacid dehydrogenase-like, N-terminal domain"/>
    <property type="match status" value="1"/>
</dbReference>
<evidence type="ECO:0000259" key="4">
    <source>
        <dbReference type="SMART" id="SM00919"/>
    </source>
</evidence>
<keyword evidence="2 6" id="KW-0560">Oxidoreductase</keyword>
<organism evidence="6 7">
    <name type="scientific">Corynebacterium guangdongense</name>
    <dbReference type="NCBI Taxonomy" id="1783348"/>
    <lineage>
        <taxon>Bacteria</taxon>
        <taxon>Bacillati</taxon>
        <taxon>Actinomycetota</taxon>
        <taxon>Actinomycetes</taxon>
        <taxon>Mycobacteriales</taxon>
        <taxon>Corynebacteriaceae</taxon>
        <taxon>Corynebacterium</taxon>
    </lineage>
</organism>
<gene>
    <name evidence="6" type="ORF">J2S39_002368</name>
</gene>
<dbReference type="SUPFAM" id="SSF51735">
    <property type="entry name" value="NAD(P)-binding Rossmann-fold domains"/>
    <property type="match status" value="1"/>
</dbReference>
<feature type="domain" description="Malic enzyme NAD-binding" evidence="4">
    <location>
        <begin position="167"/>
        <end position="386"/>
    </location>
</feature>
<comment type="caution">
    <text evidence="6">The sequence shown here is derived from an EMBL/GenBank/DDBJ whole genome shotgun (WGS) entry which is preliminary data.</text>
</comment>
<comment type="similarity">
    <text evidence="1 3">Belongs to the malic enzymes family.</text>
</comment>
<dbReference type="InterPro" id="IPR001891">
    <property type="entry name" value="Malic_OxRdtase"/>
</dbReference>
<feature type="domain" description="Malic enzyme N-terminal" evidence="5">
    <location>
        <begin position="22"/>
        <end position="155"/>
    </location>
</feature>
<keyword evidence="3" id="KW-0479">Metal-binding</keyword>
<dbReference type="InterPro" id="IPR012302">
    <property type="entry name" value="Malic_NAD-bd"/>
</dbReference>
<protein>
    <submittedName>
        <fullName evidence="6">Malate dehydrogenase (Oxaloacetate-decarboxylating)</fullName>
        <ecNumber evidence="6">1.1.1.38</ecNumber>
    </submittedName>
</protein>
<keyword evidence="7" id="KW-1185">Reference proteome</keyword>
<dbReference type="CDD" id="cd05311">
    <property type="entry name" value="NAD_bind_2_malic_enz"/>
    <property type="match status" value="1"/>
</dbReference>
<sequence>MHTDPSLRTPLTDDEIFEAHRGGKLSVTSVHPLHTMRDLSISYTPGVARVCEAIAEDPAKAREYTGTGTTVAVISDGSAVLGLGNIGPKAALPVMEGKAQLFQQFAGLNAIPVVLDTQDTDELVAIITALAPSFGAINLEDIAAPRCFEVERRVIEALDIPVMHDDQHGTAVVILAALRNAAKVLARELADLRVVVSGAGAAGIACVNMLLDAGVPDIVVLDSRGVIHSGREDLNPVKQDLAARTNPRGVTGGPTQAFAGASVFIGVSRGLVPEETVQLMQQDPILFSLANPDPEIAQEVAERHGGVVATGRSDRPNQINNVLAFPGIFLGALEAQATAITPGMKLAASDAIASLVDKPTADNIVPSALDGRVARAVADAVAKAWRG</sequence>
<evidence type="ECO:0000313" key="6">
    <source>
        <dbReference type="EMBL" id="MDR7330692.1"/>
    </source>
</evidence>
<dbReference type="InterPro" id="IPR036291">
    <property type="entry name" value="NAD(P)-bd_dom_sf"/>
</dbReference>
<evidence type="ECO:0000313" key="7">
    <source>
        <dbReference type="Proteomes" id="UP001180840"/>
    </source>
</evidence>
<dbReference type="Pfam" id="PF03949">
    <property type="entry name" value="Malic_M"/>
    <property type="match status" value="1"/>
</dbReference>
<accession>A0ABU2A0I0</accession>
<dbReference type="PANTHER" id="PTHR43237:SF4">
    <property type="entry name" value="NADP-DEPENDENT MALIC ENZYME"/>
    <property type="match status" value="1"/>
</dbReference>
<dbReference type="PIRSF" id="PIRSF000106">
    <property type="entry name" value="ME"/>
    <property type="match status" value="1"/>
</dbReference>